<accession>A0A1T5EIU1</accession>
<dbReference type="AlphaFoldDB" id="A0A1T5EIU1"/>
<keyword evidence="1" id="KW-0812">Transmembrane</keyword>
<keyword evidence="1" id="KW-0472">Membrane</keyword>
<evidence type="ECO:0000313" key="2">
    <source>
        <dbReference type="EMBL" id="SKB83963.1"/>
    </source>
</evidence>
<proteinExistence type="predicted"/>
<keyword evidence="3" id="KW-1185">Reference proteome</keyword>
<gene>
    <name evidence="2" type="ORF">SAMN05660349_02996</name>
</gene>
<feature type="transmembrane region" description="Helical" evidence="1">
    <location>
        <begin position="75"/>
        <end position="93"/>
    </location>
</feature>
<organism evidence="2 3">
    <name type="scientific">Parabacteroides chartae</name>
    <dbReference type="NCBI Taxonomy" id="1037355"/>
    <lineage>
        <taxon>Bacteria</taxon>
        <taxon>Pseudomonadati</taxon>
        <taxon>Bacteroidota</taxon>
        <taxon>Bacteroidia</taxon>
        <taxon>Bacteroidales</taxon>
        <taxon>Tannerellaceae</taxon>
        <taxon>Parabacteroides</taxon>
    </lineage>
</organism>
<dbReference type="Proteomes" id="UP000190852">
    <property type="component" value="Unassembled WGS sequence"/>
</dbReference>
<sequence length="197" mass="22951">MELDDLKKTWDLINDRMKQKEKMDAAIIKEMLLAKSDKAFSRIINYDFFSVIVSVSAIGLLTWQMTRLYFGPFKTGIFLFAIVFLIVSVLRSIRNILILNKINFTNPVNENIRLVQHYNITVKRNRIVNYSAVVILIALVVVACLLSPNMEMWRWITIAISVVVGSIGAWWEYKQMYRKNIDSILKSLEELKDLEEN</sequence>
<evidence type="ECO:0000313" key="3">
    <source>
        <dbReference type="Proteomes" id="UP000190852"/>
    </source>
</evidence>
<keyword evidence="1" id="KW-1133">Transmembrane helix</keyword>
<feature type="transmembrane region" description="Helical" evidence="1">
    <location>
        <begin position="127"/>
        <end position="146"/>
    </location>
</feature>
<evidence type="ECO:0000256" key="1">
    <source>
        <dbReference type="SAM" id="Phobius"/>
    </source>
</evidence>
<dbReference type="RefSeq" id="WP_079684399.1">
    <property type="nucleotide sequence ID" value="NZ_FUYQ01000027.1"/>
</dbReference>
<name>A0A1T5EIU1_9BACT</name>
<feature type="transmembrane region" description="Helical" evidence="1">
    <location>
        <begin position="43"/>
        <end position="63"/>
    </location>
</feature>
<reference evidence="3" key="1">
    <citation type="submission" date="2017-02" db="EMBL/GenBank/DDBJ databases">
        <authorList>
            <person name="Varghese N."/>
            <person name="Submissions S."/>
        </authorList>
    </citation>
    <scope>NUCLEOTIDE SEQUENCE [LARGE SCALE GENOMIC DNA]</scope>
    <source>
        <strain evidence="3">DSM 24967</strain>
    </source>
</reference>
<protein>
    <submittedName>
        <fullName evidence="2">Uncharacterized protein</fullName>
    </submittedName>
</protein>
<feature type="transmembrane region" description="Helical" evidence="1">
    <location>
        <begin position="152"/>
        <end position="171"/>
    </location>
</feature>
<dbReference type="EMBL" id="FUYQ01000027">
    <property type="protein sequence ID" value="SKB83963.1"/>
    <property type="molecule type" value="Genomic_DNA"/>
</dbReference>